<comment type="caution">
    <text evidence="2">The sequence shown here is derived from an EMBL/GenBank/DDBJ whole genome shotgun (WGS) entry which is preliminary data.</text>
</comment>
<organism evidence="2 3">
    <name type="scientific">Novosphingobium flavum</name>
    <dbReference type="NCBI Taxonomy" id="1778672"/>
    <lineage>
        <taxon>Bacteria</taxon>
        <taxon>Pseudomonadati</taxon>
        <taxon>Pseudomonadota</taxon>
        <taxon>Alphaproteobacteria</taxon>
        <taxon>Sphingomonadales</taxon>
        <taxon>Sphingomonadaceae</taxon>
        <taxon>Novosphingobium</taxon>
    </lineage>
</organism>
<dbReference type="InterPro" id="IPR043133">
    <property type="entry name" value="GTP-CH-I_C/QueF"/>
</dbReference>
<evidence type="ECO:0000259" key="1">
    <source>
        <dbReference type="SMART" id="SM00905"/>
    </source>
</evidence>
<dbReference type="RefSeq" id="WP_185665286.1">
    <property type="nucleotide sequence ID" value="NZ_JACLAW010000013.1"/>
</dbReference>
<dbReference type="EMBL" id="JACLAW010000013">
    <property type="protein sequence ID" value="MBC2666991.1"/>
    <property type="molecule type" value="Genomic_DNA"/>
</dbReference>
<dbReference type="SUPFAM" id="SSF55620">
    <property type="entry name" value="Tetrahydrobiopterin biosynthesis enzymes-like"/>
    <property type="match status" value="1"/>
</dbReference>
<evidence type="ECO:0000313" key="3">
    <source>
        <dbReference type="Proteomes" id="UP000566813"/>
    </source>
</evidence>
<name>A0A7X1FU29_9SPHN</name>
<reference evidence="2 3" key="1">
    <citation type="submission" date="2020-08" db="EMBL/GenBank/DDBJ databases">
        <title>The genome sequence of type strain Novosphingobium flavum NBRC 111647.</title>
        <authorList>
            <person name="Liu Y."/>
        </authorList>
    </citation>
    <scope>NUCLEOTIDE SEQUENCE [LARGE SCALE GENOMIC DNA]</scope>
    <source>
        <strain evidence="2 3">NBRC 111647</strain>
    </source>
</reference>
<dbReference type="InterPro" id="IPR006157">
    <property type="entry name" value="FolB_dom"/>
</dbReference>
<dbReference type="Pfam" id="PF02152">
    <property type="entry name" value="FolB"/>
    <property type="match status" value="1"/>
</dbReference>
<dbReference type="GO" id="GO:0006760">
    <property type="term" value="P:folic acid-containing compound metabolic process"/>
    <property type="evidence" value="ECO:0007669"/>
    <property type="project" value="InterPro"/>
</dbReference>
<dbReference type="AlphaFoldDB" id="A0A7X1FU29"/>
<accession>A0A7X1FU29</accession>
<sequence>MSDETPLRIANRVRVRDLSLLADVGINPDEIGRRQPLVISVVLDLVAGRIETIDQTVDYRRIARAAEQLAEVHTPLIETFGQNLAAACLAMPGVVRAHVTIEKPFALMRGQASVEVTMEQS</sequence>
<proteinExistence type="predicted"/>
<keyword evidence="3" id="KW-1185">Reference proteome</keyword>
<dbReference type="Proteomes" id="UP000566813">
    <property type="component" value="Unassembled WGS sequence"/>
</dbReference>
<dbReference type="Gene3D" id="3.30.1130.10">
    <property type="match status" value="1"/>
</dbReference>
<protein>
    <submittedName>
        <fullName evidence="2">Dihydroneopterin aldolase</fullName>
    </submittedName>
</protein>
<dbReference type="GO" id="GO:0004150">
    <property type="term" value="F:dihydroneopterin aldolase activity"/>
    <property type="evidence" value="ECO:0007669"/>
    <property type="project" value="InterPro"/>
</dbReference>
<evidence type="ECO:0000313" key="2">
    <source>
        <dbReference type="EMBL" id="MBC2666991.1"/>
    </source>
</evidence>
<dbReference type="SMART" id="SM00905">
    <property type="entry name" value="FolB"/>
    <property type="match status" value="1"/>
</dbReference>
<gene>
    <name evidence="2" type="ORF">H7F51_15850</name>
</gene>
<feature type="domain" description="Dihydroneopterin aldolase/epimerase" evidence="1">
    <location>
        <begin position="13"/>
        <end position="120"/>
    </location>
</feature>